<feature type="domain" description="SCAN box" evidence="2">
    <location>
        <begin position="166"/>
        <end position="247"/>
    </location>
</feature>
<dbReference type="AlphaFoldDB" id="A0A6I9YWV7"/>
<organism evidence="3 4">
    <name type="scientific">Thamnophis sirtalis</name>
    <dbReference type="NCBI Taxonomy" id="35019"/>
    <lineage>
        <taxon>Eukaryota</taxon>
        <taxon>Metazoa</taxon>
        <taxon>Chordata</taxon>
        <taxon>Craniata</taxon>
        <taxon>Vertebrata</taxon>
        <taxon>Euteleostomi</taxon>
        <taxon>Lepidosauria</taxon>
        <taxon>Squamata</taxon>
        <taxon>Bifurcata</taxon>
        <taxon>Unidentata</taxon>
        <taxon>Episquamata</taxon>
        <taxon>Toxicofera</taxon>
        <taxon>Serpentes</taxon>
        <taxon>Colubroidea</taxon>
        <taxon>Colubridae</taxon>
        <taxon>Natricinae</taxon>
        <taxon>Thamnophis</taxon>
    </lineage>
</organism>
<dbReference type="Proteomes" id="UP000504617">
    <property type="component" value="Unplaced"/>
</dbReference>
<dbReference type="InterPro" id="IPR003309">
    <property type="entry name" value="SCAN_dom"/>
</dbReference>
<sequence>MATELRAGGAAFLSLQNVLGHPPKKPEEEAQVRALDADGERTVPRVIQVGTIGEFLGWMPPQEIIQGSEEGLAQRWETQWQEVLKAVQPRPPGLGTPHQTKPFPWDSCESVPNTSQWSNGESVPQFLVVNNGELRPRILYGPGVEENRPMKHLLVDQEALLTEAQRQRFRQYSYQEAEEPQEVCKRLREFCRQWLMPEKHSKEQILELVILEQFLAILPPEMQGWVRVRCPQTCSQAVGLAEEFLRSQKQEIKVTLVYTSGGFWPV</sequence>
<dbReference type="PANTHER" id="PTHR45935">
    <property type="entry name" value="PROTEIN ZBED8-RELATED"/>
    <property type="match status" value="1"/>
</dbReference>
<evidence type="ECO:0000313" key="4">
    <source>
        <dbReference type="RefSeq" id="XP_013928451.1"/>
    </source>
</evidence>
<dbReference type="SUPFAM" id="SSF47353">
    <property type="entry name" value="Retrovirus capsid dimerization domain-like"/>
    <property type="match status" value="1"/>
</dbReference>
<dbReference type="GeneID" id="106554327"/>
<evidence type="ECO:0000256" key="1">
    <source>
        <dbReference type="ARBA" id="ARBA00023242"/>
    </source>
</evidence>
<dbReference type="FunFam" id="1.10.4020.10:FF:000001">
    <property type="entry name" value="zinc finger protein 263 isoform X1"/>
    <property type="match status" value="1"/>
</dbReference>
<gene>
    <name evidence="4" type="primary">LOC106554327</name>
</gene>
<dbReference type="Pfam" id="PF02023">
    <property type="entry name" value="SCAN"/>
    <property type="match status" value="1"/>
</dbReference>
<dbReference type="RefSeq" id="XP_013928451.1">
    <property type="nucleotide sequence ID" value="XM_014072976.1"/>
</dbReference>
<dbReference type="CDD" id="cd07936">
    <property type="entry name" value="SCAN"/>
    <property type="match status" value="1"/>
</dbReference>
<dbReference type="InterPro" id="IPR038269">
    <property type="entry name" value="SCAN_sf"/>
</dbReference>
<dbReference type="Gene3D" id="1.10.4020.10">
    <property type="entry name" value="DNA breaking-rejoining enzymes"/>
    <property type="match status" value="1"/>
</dbReference>
<keyword evidence="1" id="KW-0539">Nucleus</keyword>
<reference evidence="4" key="1">
    <citation type="submission" date="2025-08" db="UniProtKB">
        <authorList>
            <consortium name="RefSeq"/>
        </authorList>
    </citation>
    <scope>IDENTIFICATION</scope>
    <source>
        <tissue evidence="4">Skeletal muscle</tissue>
    </source>
</reference>
<dbReference type="KEGG" id="tsr:106554327"/>
<evidence type="ECO:0000259" key="2">
    <source>
        <dbReference type="PROSITE" id="PS50804"/>
    </source>
</evidence>
<proteinExistence type="predicted"/>
<keyword evidence="3" id="KW-1185">Reference proteome</keyword>
<dbReference type="SMART" id="SM00431">
    <property type="entry name" value="SCAN"/>
    <property type="match status" value="1"/>
</dbReference>
<evidence type="ECO:0000313" key="3">
    <source>
        <dbReference type="Proteomes" id="UP000504617"/>
    </source>
</evidence>
<name>A0A6I9YWV7_9SAUR</name>
<dbReference type="InterPro" id="IPR050916">
    <property type="entry name" value="SCAN-C2H2_zinc_finger"/>
</dbReference>
<accession>A0A6I9YWV7</accession>
<dbReference type="PROSITE" id="PS50804">
    <property type="entry name" value="SCAN_BOX"/>
    <property type="match status" value="1"/>
</dbReference>
<dbReference type="OrthoDB" id="6105938at2759"/>
<dbReference type="PANTHER" id="PTHR45935:SF15">
    <property type="entry name" value="SCAN BOX DOMAIN-CONTAINING PROTEIN"/>
    <property type="match status" value="1"/>
</dbReference>
<protein>
    <submittedName>
        <fullName evidence="4">Uncharacterized protein LOC106554327</fullName>
    </submittedName>
</protein>